<keyword evidence="3 6" id="KW-1133">Transmembrane helix</keyword>
<evidence type="ECO:0000256" key="5">
    <source>
        <dbReference type="SAM" id="MobiDB-lite"/>
    </source>
</evidence>
<reference evidence="7" key="1">
    <citation type="submission" date="2020-11" db="EMBL/GenBank/DDBJ databases">
        <authorList>
            <person name="Tran Van P."/>
        </authorList>
    </citation>
    <scope>NUCLEOTIDE SEQUENCE</scope>
</reference>
<dbReference type="AlphaFoldDB" id="A0A7R9LEB6"/>
<comment type="subcellular location">
    <subcellularLocation>
        <location evidence="1">Membrane</location>
        <topology evidence="1">Multi-pass membrane protein</topology>
    </subcellularLocation>
</comment>
<dbReference type="Gene3D" id="1.20.140.150">
    <property type="match status" value="1"/>
</dbReference>
<dbReference type="Proteomes" id="UP000728032">
    <property type="component" value="Unassembled WGS sequence"/>
</dbReference>
<dbReference type="PANTHER" id="PTHR12489">
    <property type="entry name" value="LIPOMA HMGIC FUSION PARTNER-LIKE PROTEIN"/>
    <property type="match status" value="1"/>
</dbReference>
<dbReference type="OrthoDB" id="5873721at2759"/>
<dbReference type="InterPro" id="IPR019372">
    <property type="entry name" value="LHFPL"/>
</dbReference>
<feature type="transmembrane region" description="Helical" evidence="6">
    <location>
        <begin position="31"/>
        <end position="52"/>
    </location>
</feature>
<organism evidence="7">
    <name type="scientific">Oppiella nova</name>
    <dbReference type="NCBI Taxonomy" id="334625"/>
    <lineage>
        <taxon>Eukaryota</taxon>
        <taxon>Metazoa</taxon>
        <taxon>Ecdysozoa</taxon>
        <taxon>Arthropoda</taxon>
        <taxon>Chelicerata</taxon>
        <taxon>Arachnida</taxon>
        <taxon>Acari</taxon>
        <taxon>Acariformes</taxon>
        <taxon>Sarcoptiformes</taxon>
        <taxon>Oribatida</taxon>
        <taxon>Brachypylina</taxon>
        <taxon>Oppioidea</taxon>
        <taxon>Oppiidae</taxon>
        <taxon>Oppiella</taxon>
    </lineage>
</organism>
<dbReference type="EMBL" id="CAJPVJ010000540">
    <property type="protein sequence ID" value="CAG2162801.1"/>
    <property type="molecule type" value="Genomic_DNA"/>
</dbReference>
<feature type="compositionally biased region" description="Polar residues" evidence="5">
    <location>
        <begin position="277"/>
        <end position="287"/>
    </location>
</feature>
<name>A0A7R9LEB6_9ACAR</name>
<evidence type="ECO:0000256" key="6">
    <source>
        <dbReference type="SAM" id="Phobius"/>
    </source>
</evidence>
<evidence type="ECO:0008006" key="9">
    <source>
        <dbReference type="Google" id="ProtNLM"/>
    </source>
</evidence>
<evidence type="ECO:0000256" key="3">
    <source>
        <dbReference type="ARBA" id="ARBA00022989"/>
    </source>
</evidence>
<feature type="transmembrane region" description="Helical" evidence="6">
    <location>
        <begin position="133"/>
        <end position="155"/>
    </location>
</feature>
<evidence type="ECO:0000313" key="8">
    <source>
        <dbReference type="Proteomes" id="UP000728032"/>
    </source>
</evidence>
<evidence type="ECO:0000256" key="2">
    <source>
        <dbReference type="ARBA" id="ARBA00022692"/>
    </source>
</evidence>
<evidence type="ECO:0000313" key="7">
    <source>
        <dbReference type="EMBL" id="CAD7640110.1"/>
    </source>
</evidence>
<keyword evidence="2 6" id="KW-0812">Transmembrane</keyword>
<feature type="transmembrane region" description="Helical" evidence="6">
    <location>
        <begin position="100"/>
        <end position="126"/>
    </location>
</feature>
<dbReference type="GO" id="GO:0005886">
    <property type="term" value="C:plasma membrane"/>
    <property type="evidence" value="ECO:0007669"/>
    <property type="project" value="TreeGrafter"/>
</dbReference>
<dbReference type="EMBL" id="OC915365">
    <property type="protein sequence ID" value="CAD7640110.1"/>
    <property type="molecule type" value="Genomic_DNA"/>
</dbReference>
<dbReference type="GO" id="GO:0007605">
    <property type="term" value="P:sensory perception of sound"/>
    <property type="evidence" value="ECO:0007669"/>
    <property type="project" value="TreeGrafter"/>
</dbReference>
<feature type="transmembrane region" description="Helical" evidence="6">
    <location>
        <begin position="184"/>
        <end position="206"/>
    </location>
</feature>
<keyword evidence="8" id="KW-1185">Reference proteome</keyword>
<evidence type="ECO:0000256" key="4">
    <source>
        <dbReference type="ARBA" id="ARBA00023136"/>
    </source>
</evidence>
<protein>
    <recommendedName>
        <fullName evidence="9">Lipoma HMGIC fusion partner-like 3 protein</fullName>
    </recommendedName>
</protein>
<dbReference type="Pfam" id="PF10242">
    <property type="entry name" value="L_HMGIC_fpl"/>
    <property type="match status" value="1"/>
</dbReference>
<keyword evidence="4 6" id="KW-0472">Membrane</keyword>
<proteinExistence type="predicted"/>
<feature type="region of interest" description="Disordered" evidence="5">
    <location>
        <begin position="268"/>
        <end position="287"/>
    </location>
</feature>
<dbReference type="PANTHER" id="PTHR12489:SF1">
    <property type="entry name" value="LP10272P"/>
    <property type="match status" value="1"/>
</dbReference>
<gene>
    <name evidence="7" type="ORF">ONB1V03_LOCUS2390</name>
</gene>
<sequence length="287" mass="31939">MDNKLQGSPYESSPDMDYYDYQVNYIRNSRAIGVLWAVFTMCFSIINVVVFVQPQWLGDTETSPGTGYFGLWRSCRLLQDGQDLICEGRLDDFSTIPTPAFRAATVFVGLSVVTIMLCLLSMLLFFFLHSSTVFHICGWMQATTALCMLVGVLIFPSGWDSQAVKEVCGNDADNYLSGQCGIRWAFILAIIGVIDCMVLSILAFVLGTRYVKLLPDQYLSNGSTYKGEVNSAFMADSGSRKSLHLQPVVMMSGAVTDAERFSEYSHRTGRSHKSNGYHPSSFNNFQL</sequence>
<accession>A0A7R9LEB6</accession>
<evidence type="ECO:0000256" key="1">
    <source>
        <dbReference type="ARBA" id="ARBA00004141"/>
    </source>
</evidence>